<keyword evidence="6" id="KW-0539">Nucleus</keyword>
<dbReference type="InterPro" id="IPR027417">
    <property type="entry name" value="P-loop_NTPase"/>
</dbReference>
<dbReference type="PANTHER" id="PTHR12087:SF0">
    <property type="entry name" value="ORIGIN RECOGNITION COMPLEX SUBUNIT 4"/>
    <property type="match status" value="1"/>
</dbReference>
<dbReference type="Pfam" id="PF13191">
    <property type="entry name" value="AAA_16"/>
    <property type="match status" value="1"/>
</dbReference>
<evidence type="ECO:0000313" key="9">
    <source>
        <dbReference type="EMBL" id="CAF3037484.1"/>
    </source>
</evidence>
<evidence type="ECO:0000256" key="3">
    <source>
        <dbReference type="ARBA" id="ARBA00019083"/>
    </source>
</evidence>
<accession>A0A7R8HDW5</accession>
<dbReference type="AlphaFoldDB" id="A0A7R8HDW5"/>
<gene>
    <name evidence="9" type="ORF">LSAA_15205</name>
</gene>
<name>A0A7R8HDW5_LEPSM</name>
<dbReference type="OrthoDB" id="343623at2759"/>
<evidence type="ECO:0000259" key="7">
    <source>
        <dbReference type="Pfam" id="PF13191"/>
    </source>
</evidence>
<evidence type="ECO:0000256" key="4">
    <source>
        <dbReference type="ARBA" id="ARBA00022705"/>
    </source>
</evidence>
<dbReference type="InterPro" id="IPR016527">
    <property type="entry name" value="ORC4"/>
</dbReference>
<dbReference type="InterPro" id="IPR032705">
    <property type="entry name" value="ORC4_C"/>
</dbReference>
<evidence type="ECO:0000256" key="2">
    <source>
        <dbReference type="ARBA" id="ARBA00005334"/>
    </source>
</evidence>
<organism evidence="9 10">
    <name type="scientific">Lepeophtheirus salmonis</name>
    <name type="common">Salmon louse</name>
    <name type="synonym">Caligus salmonis</name>
    <dbReference type="NCBI Taxonomy" id="72036"/>
    <lineage>
        <taxon>Eukaryota</taxon>
        <taxon>Metazoa</taxon>
        <taxon>Ecdysozoa</taxon>
        <taxon>Arthropoda</taxon>
        <taxon>Crustacea</taxon>
        <taxon>Multicrustacea</taxon>
        <taxon>Hexanauplia</taxon>
        <taxon>Copepoda</taxon>
        <taxon>Siphonostomatoida</taxon>
        <taxon>Caligidae</taxon>
        <taxon>Lepeophtheirus</taxon>
    </lineage>
</organism>
<reference evidence="9" key="1">
    <citation type="submission" date="2021-02" db="EMBL/GenBank/DDBJ databases">
        <authorList>
            <person name="Bekaert M."/>
        </authorList>
    </citation>
    <scope>NUCLEOTIDE SEQUENCE</scope>
    <source>
        <strain evidence="9">IoA-00</strain>
    </source>
</reference>
<evidence type="ECO:0000256" key="6">
    <source>
        <dbReference type="ARBA" id="ARBA00023242"/>
    </source>
</evidence>
<dbReference type="GO" id="GO:0005664">
    <property type="term" value="C:nuclear origin of replication recognition complex"/>
    <property type="evidence" value="ECO:0007669"/>
    <property type="project" value="TreeGrafter"/>
</dbReference>
<keyword evidence="10" id="KW-1185">Reference proteome</keyword>
<proteinExistence type="inferred from homology"/>
<evidence type="ECO:0000256" key="5">
    <source>
        <dbReference type="ARBA" id="ARBA00023125"/>
    </source>
</evidence>
<keyword evidence="4" id="KW-0235">DNA replication</keyword>
<keyword evidence="5" id="KW-0238">DNA-binding</keyword>
<dbReference type="PIRSF" id="PIRSF007858">
    <property type="entry name" value="ORC4"/>
    <property type="match status" value="1"/>
</dbReference>
<dbReference type="EMBL" id="HG994588">
    <property type="protein sequence ID" value="CAF3037484.1"/>
    <property type="molecule type" value="Genomic_DNA"/>
</dbReference>
<feature type="domain" description="Origin recognition complex subunit 4 C-terminal" evidence="8">
    <location>
        <begin position="208"/>
        <end position="319"/>
    </location>
</feature>
<dbReference type="Gene3D" id="3.40.50.300">
    <property type="entry name" value="P-loop containing nucleotide triphosphate hydrolases"/>
    <property type="match status" value="1"/>
</dbReference>
<dbReference type="PANTHER" id="PTHR12087">
    <property type="entry name" value="ORIGIN RECOGNITION COMPLEX SUBUNIT 4"/>
    <property type="match status" value="1"/>
</dbReference>
<evidence type="ECO:0000256" key="1">
    <source>
        <dbReference type="ARBA" id="ARBA00004123"/>
    </source>
</evidence>
<dbReference type="SUPFAM" id="SSF52540">
    <property type="entry name" value="P-loop containing nucleoside triphosphate hydrolases"/>
    <property type="match status" value="1"/>
</dbReference>
<dbReference type="GO" id="GO:0003688">
    <property type="term" value="F:DNA replication origin binding"/>
    <property type="evidence" value="ECO:0007669"/>
    <property type="project" value="TreeGrafter"/>
</dbReference>
<dbReference type="InterPro" id="IPR041664">
    <property type="entry name" value="AAA_16"/>
</dbReference>
<protein>
    <recommendedName>
        <fullName evidence="3">Origin recognition complex subunit 4</fullName>
    </recommendedName>
</protein>
<dbReference type="GO" id="GO:0006270">
    <property type="term" value="P:DNA replication initiation"/>
    <property type="evidence" value="ECO:0007669"/>
    <property type="project" value="TreeGrafter"/>
</dbReference>
<comment type="subcellular location">
    <subcellularLocation>
        <location evidence="1">Nucleus</location>
    </subcellularLocation>
</comment>
<sequence>MKKKTRKSDTISTDKDPYDCIYNDLRNLMETTLLRGESNSALLLGPRGVGKTRLAHRALQSFHRENGEILGEGLEVFLHGLLQTDDRMALKEITKQLMLENVVGDKVFGSFAEHLEFLLKSLQSGGRTKSKPIIFLLEEFDLFASHHNQTLLYNLFDVAQSKAAPICVIGLSCQLDVIERLEKTDIGYLEQVLVFGHGFDKNDISKGLLKSLNHMNVEYEASIISDLTLLEITLLIASKHIQFIYDGQSFNFEMVYHEFCKFVNRRTSNVLKYEKPTVSKAFETLIAMELIIPSDKMSKTQKEYRLYSLQVTPEQIVSVIKNDRTMPVDIKEWAVSELH</sequence>
<evidence type="ECO:0000313" key="10">
    <source>
        <dbReference type="Proteomes" id="UP000675881"/>
    </source>
</evidence>
<dbReference type="Pfam" id="PF14629">
    <property type="entry name" value="ORC4_C"/>
    <property type="match status" value="1"/>
</dbReference>
<feature type="domain" description="Orc1-like AAA ATPase" evidence="7">
    <location>
        <begin position="24"/>
        <end position="169"/>
    </location>
</feature>
<dbReference type="Proteomes" id="UP000675881">
    <property type="component" value="Chromosome 9"/>
</dbReference>
<evidence type="ECO:0000259" key="8">
    <source>
        <dbReference type="Pfam" id="PF14629"/>
    </source>
</evidence>
<comment type="similarity">
    <text evidence="2">Belongs to the ORC4 family.</text>
</comment>